<proteinExistence type="predicted"/>
<accession>K1QZR0</accession>
<dbReference type="EMBL" id="JH816623">
    <property type="protein sequence ID" value="EKC34355.1"/>
    <property type="molecule type" value="Genomic_DNA"/>
</dbReference>
<evidence type="ECO:0000256" key="1">
    <source>
        <dbReference type="SAM" id="MobiDB-lite"/>
    </source>
</evidence>
<feature type="compositionally biased region" description="Polar residues" evidence="1">
    <location>
        <begin position="1"/>
        <end position="32"/>
    </location>
</feature>
<reference evidence="2" key="1">
    <citation type="journal article" date="2012" name="Nature">
        <title>The oyster genome reveals stress adaptation and complexity of shell formation.</title>
        <authorList>
            <person name="Zhang G."/>
            <person name="Fang X."/>
            <person name="Guo X."/>
            <person name="Li L."/>
            <person name="Luo R."/>
            <person name="Xu F."/>
            <person name="Yang P."/>
            <person name="Zhang L."/>
            <person name="Wang X."/>
            <person name="Qi H."/>
            <person name="Xiong Z."/>
            <person name="Que H."/>
            <person name="Xie Y."/>
            <person name="Holland P.W."/>
            <person name="Paps J."/>
            <person name="Zhu Y."/>
            <person name="Wu F."/>
            <person name="Chen Y."/>
            <person name="Wang J."/>
            <person name="Peng C."/>
            <person name="Meng J."/>
            <person name="Yang L."/>
            <person name="Liu J."/>
            <person name="Wen B."/>
            <person name="Zhang N."/>
            <person name="Huang Z."/>
            <person name="Zhu Q."/>
            <person name="Feng Y."/>
            <person name="Mount A."/>
            <person name="Hedgecock D."/>
            <person name="Xu Z."/>
            <person name="Liu Y."/>
            <person name="Domazet-Loso T."/>
            <person name="Du Y."/>
            <person name="Sun X."/>
            <person name="Zhang S."/>
            <person name="Liu B."/>
            <person name="Cheng P."/>
            <person name="Jiang X."/>
            <person name="Li J."/>
            <person name="Fan D."/>
            <person name="Wang W."/>
            <person name="Fu W."/>
            <person name="Wang T."/>
            <person name="Wang B."/>
            <person name="Zhang J."/>
            <person name="Peng Z."/>
            <person name="Li Y."/>
            <person name="Li N."/>
            <person name="Wang J."/>
            <person name="Chen M."/>
            <person name="He Y."/>
            <person name="Tan F."/>
            <person name="Song X."/>
            <person name="Zheng Q."/>
            <person name="Huang R."/>
            <person name="Yang H."/>
            <person name="Du X."/>
            <person name="Chen L."/>
            <person name="Yang M."/>
            <person name="Gaffney P.M."/>
            <person name="Wang S."/>
            <person name="Luo L."/>
            <person name="She Z."/>
            <person name="Ming Y."/>
            <person name="Huang W."/>
            <person name="Zhang S."/>
            <person name="Huang B."/>
            <person name="Zhang Y."/>
            <person name="Qu T."/>
            <person name="Ni P."/>
            <person name="Miao G."/>
            <person name="Wang J."/>
            <person name="Wang Q."/>
            <person name="Steinberg C.E."/>
            <person name="Wang H."/>
            <person name="Li N."/>
            <person name="Qian L."/>
            <person name="Zhang G."/>
            <person name="Li Y."/>
            <person name="Yang H."/>
            <person name="Liu X."/>
            <person name="Wang J."/>
            <person name="Yin Y."/>
            <person name="Wang J."/>
        </authorList>
    </citation>
    <scope>NUCLEOTIDE SEQUENCE [LARGE SCALE GENOMIC DNA]</scope>
    <source>
        <strain evidence="2">05x7-T-G4-1.051#20</strain>
    </source>
</reference>
<feature type="compositionally biased region" description="Low complexity" evidence="1">
    <location>
        <begin position="57"/>
        <end position="70"/>
    </location>
</feature>
<feature type="compositionally biased region" description="Polar residues" evidence="1">
    <location>
        <begin position="47"/>
        <end position="56"/>
    </location>
</feature>
<evidence type="ECO:0000313" key="2">
    <source>
        <dbReference type="EMBL" id="EKC34355.1"/>
    </source>
</evidence>
<sequence length="168" mass="18199">MPQHEPTSSYSEANATSTSVGDDRSPSPSTEPIPTGEFVTPTFPLQDVTSTAGENRTTLGKTGTTITEKTSAQEEAGVETTGGRHHNPGREEKDTTPVEEGMQSSVTSITCSICLTITFIVIRRKHHTTIHRLPSPIPFMQESPLYTPPSPPLRFPLVLRDAVTVDVE</sequence>
<dbReference type="AlphaFoldDB" id="K1QZR0"/>
<dbReference type="HOGENOM" id="CLU_1588117_0_0_1"/>
<feature type="region of interest" description="Disordered" evidence="1">
    <location>
        <begin position="1"/>
        <end position="103"/>
    </location>
</feature>
<organism evidence="2">
    <name type="scientific">Magallana gigas</name>
    <name type="common">Pacific oyster</name>
    <name type="synonym">Crassostrea gigas</name>
    <dbReference type="NCBI Taxonomy" id="29159"/>
    <lineage>
        <taxon>Eukaryota</taxon>
        <taxon>Metazoa</taxon>
        <taxon>Spiralia</taxon>
        <taxon>Lophotrochozoa</taxon>
        <taxon>Mollusca</taxon>
        <taxon>Bivalvia</taxon>
        <taxon>Autobranchia</taxon>
        <taxon>Pteriomorphia</taxon>
        <taxon>Ostreida</taxon>
        <taxon>Ostreoidea</taxon>
        <taxon>Ostreidae</taxon>
        <taxon>Magallana</taxon>
    </lineage>
</organism>
<gene>
    <name evidence="2" type="ORF">CGI_10018211</name>
</gene>
<name>K1QZR0_MAGGI</name>
<dbReference type="InParanoid" id="K1QZR0"/>
<protein>
    <submittedName>
        <fullName evidence="2">Uncharacterized protein</fullName>
    </submittedName>
</protein>